<name>A0A9X3YH43_9GAMM</name>
<evidence type="ECO:0000313" key="3">
    <source>
        <dbReference type="EMBL" id="MDC8011050.1"/>
    </source>
</evidence>
<accession>A0A9X3YH43</accession>
<reference evidence="3" key="1">
    <citation type="submission" date="2023-02" db="EMBL/GenBank/DDBJ databases">
        <title>Tahibacter soli sp. nov. isolated from soil.</title>
        <authorList>
            <person name="Baek J.H."/>
            <person name="Lee J.K."/>
            <person name="Choi D.G."/>
            <person name="Jeon C.O."/>
        </authorList>
    </citation>
    <scope>NUCLEOTIDE SEQUENCE</scope>
    <source>
        <strain evidence="3">BL</strain>
    </source>
</reference>
<protein>
    <submittedName>
        <fullName evidence="3">PQQ-binding-like beta-propeller repeat protein</fullName>
    </submittedName>
</protein>
<evidence type="ECO:0000256" key="1">
    <source>
        <dbReference type="SAM" id="SignalP"/>
    </source>
</evidence>
<dbReference type="EMBL" id="JAOVZO020000001">
    <property type="protein sequence ID" value="MDC8011050.1"/>
    <property type="molecule type" value="Genomic_DNA"/>
</dbReference>
<dbReference type="InterPro" id="IPR002372">
    <property type="entry name" value="PQQ_rpt_dom"/>
</dbReference>
<dbReference type="RefSeq" id="WP_263544468.1">
    <property type="nucleotide sequence ID" value="NZ_JAOVZO020000001.1"/>
</dbReference>
<feature type="chain" id="PRO_5040921406" evidence="1">
    <location>
        <begin position="23"/>
        <end position="447"/>
    </location>
</feature>
<feature type="domain" description="Pyrrolo-quinoline quinone repeat" evidence="2">
    <location>
        <begin position="195"/>
        <end position="378"/>
    </location>
</feature>
<proteinExistence type="predicted"/>
<sequence>MSRVIRTIMAAALACAAHGAQAQWMPQWIGTWQHPEPVRGVAASGVRATDDGVVFAAIDVTHHGRAHAALARFGADGAFAWLREHEALNIAAIERLDGGRVALVGQSASASMTVYVRVYDGATGDVVWQREFSPANLRYDERYGSRHLSVDANGNLYVLGSDDGDFVVIRYDAAGNALPAWRYATGDAKVAGSYIVALADGGAIVTGQGDSLDGGYRTVRLDAQGAALFDDTEPGDIGNPLGPSYVAAAPDGGFVVVAAPESSFGVPKAQAWKLSATGERLWTTVLPNPNAPSSLSIGAFAPLADGDVLIVPESVFDHRFRLVRVRGSDGAVLRDASAATVGNPMALAVAPNGRALVGGFVFVGSSGATAARVAEFDANGAPCRAATDLAMSGGVAAGASVAGWSVLGGSVFVQGVGNDALVRRYDANGACTSGEAIFADGFEDAVR</sequence>
<dbReference type="Pfam" id="PF13360">
    <property type="entry name" value="PQQ_2"/>
    <property type="match status" value="1"/>
</dbReference>
<dbReference type="SUPFAM" id="SSF50998">
    <property type="entry name" value="Quinoprotein alcohol dehydrogenase-like"/>
    <property type="match status" value="1"/>
</dbReference>
<dbReference type="Proteomes" id="UP001139971">
    <property type="component" value="Unassembled WGS sequence"/>
</dbReference>
<feature type="signal peptide" evidence="1">
    <location>
        <begin position="1"/>
        <end position="22"/>
    </location>
</feature>
<evidence type="ECO:0000313" key="4">
    <source>
        <dbReference type="Proteomes" id="UP001139971"/>
    </source>
</evidence>
<keyword evidence="1" id="KW-0732">Signal</keyword>
<evidence type="ECO:0000259" key="2">
    <source>
        <dbReference type="Pfam" id="PF13360"/>
    </source>
</evidence>
<dbReference type="InterPro" id="IPR011047">
    <property type="entry name" value="Quinoprotein_ADH-like_sf"/>
</dbReference>
<comment type="caution">
    <text evidence="3">The sequence shown here is derived from an EMBL/GenBank/DDBJ whole genome shotgun (WGS) entry which is preliminary data.</text>
</comment>
<keyword evidence="4" id="KW-1185">Reference proteome</keyword>
<organism evidence="3 4">
    <name type="scientific">Tahibacter soli</name>
    <dbReference type="NCBI Taxonomy" id="2983605"/>
    <lineage>
        <taxon>Bacteria</taxon>
        <taxon>Pseudomonadati</taxon>
        <taxon>Pseudomonadota</taxon>
        <taxon>Gammaproteobacteria</taxon>
        <taxon>Lysobacterales</taxon>
        <taxon>Rhodanobacteraceae</taxon>
        <taxon>Tahibacter</taxon>
    </lineage>
</organism>
<gene>
    <name evidence="3" type="ORF">OD750_000660</name>
</gene>
<dbReference type="AlphaFoldDB" id="A0A9X3YH43"/>